<dbReference type="AlphaFoldDB" id="A0A2T3M8G9"/>
<protein>
    <submittedName>
        <fullName evidence="2">Uncharacterized protein</fullName>
    </submittedName>
</protein>
<dbReference type="RefSeq" id="WP_045070606.1">
    <property type="nucleotide sequence ID" value="NZ_JZSL01000030.1"/>
</dbReference>
<gene>
    <name evidence="2" type="ORF">CTM89_13595</name>
</gene>
<sequence length="176" mass="20268">MKQNPFSFYDFLGYLIPGGVFTCVISIFYIPDFWGIVGDFSPKLKGSIFAGSSILVALIIVFYIVGHLISLLSSSFVEKYLTDMYSWPSQYLFIKKSTEQSKSIRDYFKYLINEVKTNKMSKRDAVRCVFMQIIIAVVLAPMITVERVMYRLFGVRPTKLPEPLNGMLLKKLECFF</sequence>
<reference evidence="2 3" key="1">
    <citation type="submission" date="2018-03" db="EMBL/GenBank/DDBJ databases">
        <title>Whole genome sequencing of Histamine producing bacteria.</title>
        <authorList>
            <person name="Butler K."/>
        </authorList>
    </citation>
    <scope>NUCLEOTIDE SEQUENCE [LARGE SCALE GENOMIC DNA]</scope>
    <source>
        <strain evidence="2 3">ATCC 33979</strain>
    </source>
</reference>
<comment type="caution">
    <text evidence="2">The sequence shown here is derived from an EMBL/GenBank/DDBJ whole genome shotgun (WGS) entry which is preliminary data.</text>
</comment>
<keyword evidence="1" id="KW-0812">Transmembrane</keyword>
<dbReference type="Proteomes" id="UP000240410">
    <property type="component" value="Unassembled WGS sequence"/>
</dbReference>
<keyword evidence="1" id="KW-0472">Membrane</keyword>
<organism evidence="2 3">
    <name type="scientific">Photobacterium leiognathi</name>
    <dbReference type="NCBI Taxonomy" id="553611"/>
    <lineage>
        <taxon>Bacteria</taxon>
        <taxon>Pseudomonadati</taxon>
        <taxon>Pseudomonadota</taxon>
        <taxon>Gammaproteobacteria</taxon>
        <taxon>Vibrionales</taxon>
        <taxon>Vibrionaceae</taxon>
        <taxon>Photobacterium</taxon>
    </lineage>
</organism>
<evidence type="ECO:0000313" key="2">
    <source>
        <dbReference type="EMBL" id="PSV88819.1"/>
    </source>
</evidence>
<proteinExistence type="predicted"/>
<name>A0A2T3M8G9_PHOLE</name>
<keyword evidence="1" id="KW-1133">Transmembrane helix</keyword>
<evidence type="ECO:0000256" key="1">
    <source>
        <dbReference type="SAM" id="Phobius"/>
    </source>
</evidence>
<feature type="transmembrane region" description="Helical" evidence="1">
    <location>
        <begin position="50"/>
        <end position="72"/>
    </location>
</feature>
<feature type="transmembrane region" description="Helical" evidence="1">
    <location>
        <begin position="125"/>
        <end position="143"/>
    </location>
</feature>
<dbReference type="EMBL" id="PYOJ01000016">
    <property type="protein sequence ID" value="PSV88819.1"/>
    <property type="molecule type" value="Genomic_DNA"/>
</dbReference>
<dbReference type="OrthoDB" id="6212711at2"/>
<feature type="transmembrane region" description="Helical" evidence="1">
    <location>
        <begin position="12"/>
        <end position="30"/>
    </location>
</feature>
<evidence type="ECO:0000313" key="3">
    <source>
        <dbReference type="Proteomes" id="UP000240410"/>
    </source>
</evidence>
<accession>A0A2T3M8G9</accession>